<dbReference type="PANTHER" id="PTHR28286">
    <property type="match status" value="1"/>
</dbReference>
<dbReference type="Proteomes" id="UP000076722">
    <property type="component" value="Unassembled WGS sequence"/>
</dbReference>
<comment type="subcellular location">
    <subcellularLocation>
        <location evidence="1">Membrane</location>
        <topology evidence="1">Multi-pass membrane protein</topology>
    </subcellularLocation>
</comment>
<dbReference type="PRINTS" id="PR00251">
    <property type="entry name" value="BACTRLOPSIN"/>
</dbReference>
<evidence type="ECO:0000256" key="2">
    <source>
        <dbReference type="ARBA" id="ARBA00008130"/>
    </source>
</evidence>
<evidence type="ECO:0000256" key="10">
    <source>
        <dbReference type="ARBA" id="ARBA00023170"/>
    </source>
</evidence>
<dbReference type="PANTHER" id="PTHR28286:SF2">
    <property type="entry name" value="BACTERIORHODOPSIN _OPSIN, NOPA (EUROFUNG)"/>
    <property type="match status" value="1"/>
</dbReference>
<evidence type="ECO:0000313" key="12">
    <source>
        <dbReference type="EMBL" id="KZS92399.1"/>
    </source>
</evidence>
<accession>A0A164TIS9</accession>
<dbReference type="SUPFAM" id="SSF81321">
    <property type="entry name" value="Family A G protein-coupled receptor-like"/>
    <property type="match status" value="1"/>
</dbReference>
<evidence type="ECO:0000313" key="13">
    <source>
        <dbReference type="Proteomes" id="UP000076722"/>
    </source>
</evidence>
<dbReference type="SMART" id="SM01021">
    <property type="entry name" value="Bac_rhodopsin"/>
    <property type="match status" value="1"/>
</dbReference>
<keyword evidence="13" id="KW-1185">Reference proteome</keyword>
<evidence type="ECO:0000256" key="9">
    <source>
        <dbReference type="ARBA" id="ARBA00023136"/>
    </source>
</evidence>
<keyword evidence="9 11" id="KW-0472">Membrane</keyword>
<gene>
    <name evidence="12" type="ORF">SISNIDRAFT_486436</name>
</gene>
<dbReference type="Pfam" id="PF01036">
    <property type="entry name" value="Bac_rhodopsin"/>
    <property type="match status" value="1"/>
</dbReference>
<name>A0A164TIS9_9AGAM</name>
<evidence type="ECO:0000256" key="5">
    <source>
        <dbReference type="ARBA" id="ARBA00022692"/>
    </source>
</evidence>
<evidence type="ECO:0000256" key="8">
    <source>
        <dbReference type="ARBA" id="ARBA00022991"/>
    </source>
</evidence>
<evidence type="ECO:0000256" key="6">
    <source>
        <dbReference type="ARBA" id="ARBA00022925"/>
    </source>
</evidence>
<keyword evidence="4" id="KW-0716">Sensory transduction</keyword>
<evidence type="ECO:0000256" key="7">
    <source>
        <dbReference type="ARBA" id="ARBA00022989"/>
    </source>
</evidence>
<feature type="transmembrane region" description="Helical" evidence="11">
    <location>
        <begin position="150"/>
        <end position="171"/>
    </location>
</feature>
<sequence length="275" mass="30140">MDLAPVVLTINHAGSVALWTGFGVFTLSSALLFVLSFRAPAQRRTFFYFGMLINVLGALNYYKMASGDGSALVIQGLRKVSGHPEPVLVVREVFRQHYIDWSLATVLNMFQMGLLSGMSWVNIVLLLLTNEAVVQTGWVAAMESNQTRKYVWWAFSWLFLAAVAYLLLVVGKKDVKSQPIRVGALYNSLAFGAFILLAAYPINLFFAEGLGISSVGVEQIAYSTFDILAKAGFGIILAAVDTLTDHEYTLATMPESWVEPRSKTGAVRLPGSDNL</sequence>
<organism evidence="12 13">
    <name type="scientific">Sistotremastrum niveocremeum HHB9708</name>
    <dbReference type="NCBI Taxonomy" id="1314777"/>
    <lineage>
        <taxon>Eukaryota</taxon>
        <taxon>Fungi</taxon>
        <taxon>Dikarya</taxon>
        <taxon>Basidiomycota</taxon>
        <taxon>Agaricomycotina</taxon>
        <taxon>Agaricomycetes</taxon>
        <taxon>Sistotremastrales</taxon>
        <taxon>Sistotremastraceae</taxon>
        <taxon>Sertulicium</taxon>
        <taxon>Sertulicium niveocremeum</taxon>
    </lineage>
</organism>
<evidence type="ECO:0000256" key="1">
    <source>
        <dbReference type="ARBA" id="ARBA00004141"/>
    </source>
</evidence>
<feature type="transmembrane region" description="Helical" evidence="11">
    <location>
        <begin position="183"/>
        <end position="206"/>
    </location>
</feature>
<dbReference type="InterPro" id="IPR001425">
    <property type="entry name" value="Arc/bac/fun_rhodopsins"/>
</dbReference>
<dbReference type="AlphaFoldDB" id="A0A164TIS9"/>
<dbReference type="Gene3D" id="1.20.1070.10">
    <property type="entry name" value="Rhodopsin 7-helix transmembrane proteins"/>
    <property type="match status" value="1"/>
</dbReference>
<comment type="similarity">
    <text evidence="2">Belongs to the archaeal/bacterial/fungal opsin family.</text>
</comment>
<proteinExistence type="inferred from homology"/>
<keyword evidence="3" id="KW-0600">Photoreceptor protein</keyword>
<keyword evidence="10 12" id="KW-0675">Receptor</keyword>
<keyword evidence="7 11" id="KW-1133">Transmembrane helix</keyword>
<evidence type="ECO:0000256" key="11">
    <source>
        <dbReference type="SAM" id="Phobius"/>
    </source>
</evidence>
<dbReference type="GO" id="GO:0009881">
    <property type="term" value="F:photoreceptor activity"/>
    <property type="evidence" value="ECO:0007669"/>
    <property type="project" value="UniProtKB-KW"/>
</dbReference>
<evidence type="ECO:0000256" key="3">
    <source>
        <dbReference type="ARBA" id="ARBA00022543"/>
    </source>
</evidence>
<dbReference type="EMBL" id="KV419410">
    <property type="protein sequence ID" value="KZS92399.1"/>
    <property type="molecule type" value="Genomic_DNA"/>
</dbReference>
<keyword evidence="8" id="KW-0157">Chromophore</keyword>
<keyword evidence="5 11" id="KW-0812">Transmembrane</keyword>
<evidence type="ECO:0000256" key="4">
    <source>
        <dbReference type="ARBA" id="ARBA00022606"/>
    </source>
</evidence>
<reference evidence="12 13" key="1">
    <citation type="journal article" date="2016" name="Mol. Biol. Evol.">
        <title>Comparative Genomics of Early-Diverging Mushroom-Forming Fungi Provides Insights into the Origins of Lignocellulose Decay Capabilities.</title>
        <authorList>
            <person name="Nagy L.G."/>
            <person name="Riley R."/>
            <person name="Tritt A."/>
            <person name="Adam C."/>
            <person name="Daum C."/>
            <person name="Floudas D."/>
            <person name="Sun H."/>
            <person name="Yadav J.S."/>
            <person name="Pangilinan J."/>
            <person name="Larsson K.H."/>
            <person name="Matsuura K."/>
            <person name="Barry K."/>
            <person name="Labutti K."/>
            <person name="Kuo R."/>
            <person name="Ohm R.A."/>
            <person name="Bhattacharya S.S."/>
            <person name="Shirouzu T."/>
            <person name="Yoshinaga Y."/>
            <person name="Martin F.M."/>
            <person name="Grigoriev I.V."/>
            <person name="Hibbett D.S."/>
        </authorList>
    </citation>
    <scope>NUCLEOTIDE SEQUENCE [LARGE SCALE GENOMIC DNA]</scope>
    <source>
        <strain evidence="12 13">HHB9708</strain>
    </source>
</reference>
<feature type="transmembrane region" description="Helical" evidence="11">
    <location>
        <begin position="109"/>
        <end position="129"/>
    </location>
</feature>
<protein>
    <submittedName>
        <fullName evidence="12">Family A G protein-coupled receptor-like protein</fullName>
    </submittedName>
</protein>
<feature type="transmembrane region" description="Helical" evidence="11">
    <location>
        <begin position="46"/>
        <end position="62"/>
    </location>
</feature>
<dbReference type="GO" id="GO:0005886">
    <property type="term" value="C:plasma membrane"/>
    <property type="evidence" value="ECO:0007669"/>
    <property type="project" value="TreeGrafter"/>
</dbReference>
<keyword evidence="6" id="KW-0681">Retinal protein</keyword>
<dbReference type="GO" id="GO:0007602">
    <property type="term" value="P:phototransduction"/>
    <property type="evidence" value="ECO:0007669"/>
    <property type="project" value="UniProtKB-KW"/>
</dbReference>
<feature type="transmembrane region" description="Helical" evidence="11">
    <location>
        <begin position="12"/>
        <end position="34"/>
    </location>
</feature>